<feature type="transmembrane region" description="Helical" evidence="8">
    <location>
        <begin position="867"/>
        <end position="885"/>
    </location>
</feature>
<evidence type="ECO:0000313" key="11">
    <source>
        <dbReference type="EMBL" id="GHO54961.1"/>
    </source>
</evidence>
<dbReference type="Pfam" id="PF00535">
    <property type="entry name" value="Glycos_transf_2"/>
    <property type="match status" value="1"/>
</dbReference>
<gene>
    <name evidence="11" type="ORF">KSB_34360</name>
</gene>
<feature type="transmembrane region" description="Helical" evidence="8">
    <location>
        <begin position="302"/>
        <end position="323"/>
    </location>
</feature>
<feature type="domain" description="Glycosyltransferase 2-like" evidence="9">
    <location>
        <begin position="61"/>
        <end position="238"/>
    </location>
</feature>
<keyword evidence="2" id="KW-0328">Glycosyltransferase</keyword>
<keyword evidence="6 8" id="KW-0472">Membrane</keyword>
<evidence type="ECO:0000256" key="7">
    <source>
        <dbReference type="SAM" id="MobiDB-lite"/>
    </source>
</evidence>
<dbReference type="Gene3D" id="3.20.20.80">
    <property type="entry name" value="Glycosidases"/>
    <property type="match status" value="1"/>
</dbReference>
<dbReference type="SUPFAM" id="SSF53448">
    <property type="entry name" value="Nucleotide-diphospho-sugar transferases"/>
    <property type="match status" value="2"/>
</dbReference>
<feature type="transmembrane region" description="Helical" evidence="8">
    <location>
        <begin position="917"/>
        <end position="939"/>
    </location>
</feature>
<comment type="caution">
    <text evidence="11">The sequence shown here is derived from an EMBL/GenBank/DDBJ whole genome shotgun (WGS) entry which is preliminary data.</text>
</comment>
<comment type="subcellular location">
    <subcellularLocation>
        <location evidence="1">Membrane</location>
        <topology evidence="1">Multi-pass membrane protein</topology>
    </subcellularLocation>
</comment>
<feature type="domain" description="Glycosyltransferase 2-like" evidence="10">
    <location>
        <begin position="688"/>
        <end position="892"/>
    </location>
</feature>
<dbReference type="PANTHER" id="PTHR43867">
    <property type="entry name" value="CELLULOSE SYNTHASE CATALYTIC SUBUNIT A [UDP-FORMING]"/>
    <property type="match status" value="1"/>
</dbReference>
<dbReference type="EMBL" id="BNJG01000001">
    <property type="protein sequence ID" value="GHO54961.1"/>
    <property type="molecule type" value="Genomic_DNA"/>
</dbReference>
<evidence type="ECO:0000313" key="12">
    <source>
        <dbReference type="Proteomes" id="UP000654345"/>
    </source>
</evidence>
<feature type="region of interest" description="Disordered" evidence="7">
    <location>
        <begin position="19"/>
        <end position="51"/>
    </location>
</feature>
<dbReference type="InterPro" id="IPR001173">
    <property type="entry name" value="Glyco_trans_2-like"/>
</dbReference>
<sequence length="1367" mass="152480">MTIDSHDEHTIASRKLLDEIEESKNTTPSNSMYSSQNIQMEPQSDSDPHLHVNSSAKYDLSIIIPTRNERDNVVPLLSTLEQVLDNVSVEVIFVDDSDDDTPQIIRNAAEAMNSLRLFIQLEHRLPGPARSGGLATAVVEGLYLAKAEYITVLDADFQHPPELLRTFYEEAVAQQVDLVLASRYIKGGSSGGLNGFSRLFFSLGLKWLAKSLFPEQLSRISDPLGGCFLLKRSILQKVILRPIGYKILLEILLRCPWQHLVEVPYHFQQRKHGQSKADLRQGLMTLKHMARLFREVPAAGRIWKISALVLCNILVMAVLYILYPIVFGFWEPFTLPILGGVEPWVPFSLTVFALVALFNFFLLNRAIYPFSQVEQDSSSALTSIDQVLNALVSPPTEEALLSTKKLNHVRMSVDQLKTLPMPVVATLPALLPETPTVPLKTLARKPRSARQRVNRIVRLNRVFMMISFLLVLMALGVVGYMALDMTAYTIPNVWVVLATMTLGACIITANTRKKIDLHKVITMLLGISMAITFMDYMSWRVEVINWTGWWLALPLLFAEFLGALHTLGLQFTFWPRAQPKLNYAVNPTHAPIFIFIPTVNEGVTILEPTIRGALSARENYLSHYPWGEVTIVICNDGYVAQIPDWQTVEELAARMGVVCVTRKTPGGAKAGNIENARQLVGATGNALVVIFDADQVATEDFLLKTVPNLADPKVGWVQTGQYYRNLDNPVTRWADDQQSLFYNLLCPGKATWNSAFICGTNVVIRGQALDEIGGLPQDSVTEDFAASITLHQRWRSVYVSDVLATGLGPMDLSEYLKQQRRWATGTIGVLRTHWRDLFLPKKNGLQIGQRLQYFLACTHYLCGLRDLLYLLCPILFIFTGVPAVQGSTLNSFLLHFLPYFLVSAATIWYAGRGITGIRGIIIGFGSFPVLIESLMTVIFRRKVGFAVTSKKRSSKASRYLWVYIFFIVLCLAALAYSSQAKAKVYTALFISLMWVTYTLIMLFSFLALYLLDWRKHRAERRATGSAQSEQFSYTARVPQRARGLRSLRNAVVSVGLASLLLLTGTYHWMGAPSRAYPLVLPAGSAPYFGLDLPFSLLKTRPTAAEKELKANFAIIGRTQSVTDKFDFSWANNLAAHHAIPWVTLQFGRFQANGRPTNDAGLLSISHGLHDNDLTRWALDIRAYNKPVLITILLQVDRNWALTSAVANGSIPQDVAPAWLHTVSLFKQLGTNNVSWLWEPADPLNDQIYEPPLGSISAVVLDLIHYPGTDWGDPETLVQEAGLHFPGKPIILKVSASGRADQKSTWLSEIGVTAMTNHVVYALIYHDASPALKPNQALDKQWSITSDPNSLAVMSQLASQLQQRYAGV</sequence>
<dbReference type="RefSeq" id="WP_201371612.1">
    <property type="nucleotide sequence ID" value="NZ_BNJG01000001.1"/>
</dbReference>
<evidence type="ECO:0000259" key="9">
    <source>
        <dbReference type="Pfam" id="PF00535"/>
    </source>
</evidence>
<keyword evidence="4 8" id="KW-0812">Transmembrane</keyword>
<evidence type="ECO:0000259" key="10">
    <source>
        <dbReference type="Pfam" id="PF13632"/>
    </source>
</evidence>
<feature type="transmembrane region" description="Helical" evidence="8">
    <location>
        <begin position="520"/>
        <end position="537"/>
    </location>
</feature>
<dbReference type="Gene3D" id="3.90.550.10">
    <property type="entry name" value="Spore Coat Polysaccharide Biosynthesis Protein SpsA, Chain A"/>
    <property type="match status" value="2"/>
</dbReference>
<evidence type="ECO:0000256" key="1">
    <source>
        <dbReference type="ARBA" id="ARBA00004141"/>
    </source>
</evidence>
<name>A0ABQ3UQJ5_9CHLR</name>
<feature type="transmembrane region" description="Helical" evidence="8">
    <location>
        <begin position="489"/>
        <end position="508"/>
    </location>
</feature>
<keyword evidence="3" id="KW-0808">Transferase</keyword>
<dbReference type="PANTHER" id="PTHR43867:SF2">
    <property type="entry name" value="CELLULOSE SYNTHASE CATALYTIC SUBUNIT A [UDP-FORMING]"/>
    <property type="match status" value="1"/>
</dbReference>
<dbReference type="Proteomes" id="UP000654345">
    <property type="component" value="Unassembled WGS sequence"/>
</dbReference>
<accession>A0ABQ3UQJ5</accession>
<feature type="transmembrane region" description="Helical" evidence="8">
    <location>
        <begin position="343"/>
        <end position="363"/>
    </location>
</feature>
<evidence type="ECO:0000256" key="2">
    <source>
        <dbReference type="ARBA" id="ARBA00022676"/>
    </source>
</evidence>
<feature type="transmembrane region" description="Helical" evidence="8">
    <location>
        <begin position="1050"/>
        <end position="1069"/>
    </location>
</feature>
<feature type="transmembrane region" description="Helical" evidence="8">
    <location>
        <begin position="462"/>
        <end position="483"/>
    </location>
</feature>
<dbReference type="InterPro" id="IPR050321">
    <property type="entry name" value="Glycosyltr_2/OpgH_subfam"/>
</dbReference>
<dbReference type="CDD" id="cd06421">
    <property type="entry name" value="CESA_CelA_like"/>
    <property type="match status" value="1"/>
</dbReference>
<reference evidence="11 12" key="1">
    <citation type="journal article" date="2021" name="Int. J. Syst. Evol. Microbiol.">
        <title>Reticulibacter mediterranei gen. nov., sp. nov., within the new family Reticulibacteraceae fam. nov., and Ktedonospora formicarum gen. nov., sp. nov., Ktedonobacter robiniae sp. nov., Dictyobacter formicarum sp. nov. and Dictyobacter arantiisoli sp. nov., belonging to the class Ktedonobacteria.</title>
        <authorList>
            <person name="Yabe S."/>
            <person name="Zheng Y."/>
            <person name="Wang C.M."/>
            <person name="Sakai Y."/>
            <person name="Abe K."/>
            <person name="Yokota A."/>
            <person name="Donadio S."/>
            <person name="Cavaletti L."/>
            <person name="Monciardini P."/>
        </authorList>
    </citation>
    <scope>NUCLEOTIDE SEQUENCE [LARGE SCALE GENOMIC DNA]</scope>
    <source>
        <strain evidence="11 12">SOSP1-30</strain>
    </source>
</reference>
<feature type="transmembrane region" description="Helical" evidence="8">
    <location>
        <begin position="549"/>
        <end position="569"/>
    </location>
</feature>
<dbReference type="InterPro" id="IPR029044">
    <property type="entry name" value="Nucleotide-diphossugar_trans"/>
</dbReference>
<dbReference type="InterPro" id="IPR039528">
    <property type="entry name" value="DPM1-like"/>
</dbReference>
<evidence type="ECO:0000256" key="4">
    <source>
        <dbReference type="ARBA" id="ARBA00022692"/>
    </source>
</evidence>
<dbReference type="Pfam" id="PF13632">
    <property type="entry name" value="Glyco_trans_2_3"/>
    <property type="match status" value="1"/>
</dbReference>
<dbReference type="PRINTS" id="PR01439">
    <property type="entry name" value="CELLSNTHASEA"/>
</dbReference>
<evidence type="ECO:0000256" key="5">
    <source>
        <dbReference type="ARBA" id="ARBA00022989"/>
    </source>
</evidence>
<evidence type="ECO:0000256" key="6">
    <source>
        <dbReference type="ARBA" id="ARBA00023136"/>
    </source>
</evidence>
<organism evidence="11 12">
    <name type="scientific">Ktedonobacter robiniae</name>
    <dbReference type="NCBI Taxonomy" id="2778365"/>
    <lineage>
        <taxon>Bacteria</taxon>
        <taxon>Bacillati</taxon>
        <taxon>Chloroflexota</taxon>
        <taxon>Ktedonobacteria</taxon>
        <taxon>Ktedonobacterales</taxon>
        <taxon>Ktedonobacteraceae</taxon>
        <taxon>Ktedonobacter</taxon>
    </lineage>
</organism>
<feature type="transmembrane region" description="Helical" evidence="8">
    <location>
        <begin position="984"/>
        <end position="1011"/>
    </location>
</feature>
<evidence type="ECO:0000256" key="8">
    <source>
        <dbReference type="SAM" id="Phobius"/>
    </source>
</evidence>
<keyword evidence="5 8" id="KW-1133">Transmembrane helix</keyword>
<evidence type="ECO:0000256" key="3">
    <source>
        <dbReference type="ARBA" id="ARBA00022679"/>
    </source>
</evidence>
<proteinExistence type="predicted"/>
<feature type="compositionally biased region" description="Polar residues" evidence="7">
    <location>
        <begin position="25"/>
        <end position="45"/>
    </location>
</feature>
<keyword evidence="12" id="KW-1185">Reference proteome</keyword>
<feature type="transmembrane region" description="Helical" evidence="8">
    <location>
        <begin position="960"/>
        <end position="978"/>
    </location>
</feature>
<dbReference type="InterPro" id="IPR003919">
    <property type="entry name" value="Cell_synth_A"/>
</dbReference>
<protein>
    <recommendedName>
        <fullName evidence="9 10">Glycosyltransferase 2-like domain-containing protein</fullName>
    </recommendedName>
</protein>
<dbReference type="CDD" id="cd06442">
    <property type="entry name" value="DPM1_like"/>
    <property type="match status" value="1"/>
</dbReference>